<proteinExistence type="predicted"/>
<reference evidence="1" key="1">
    <citation type="submission" date="2022-10" db="EMBL/GenBank/DDBJ databases">
        <title>Genome Sequence of Xylaria curta.</title>
        <authorList>
            <person name="Buettner E."/>
        </authorList>
    </citation>
    <scope>NUCLEOTIDE SEQUENCE</scope>
    <source>
        <strain evidence="1">Babe10</strain>
    </source>
</reference>
<accession>A0ACC1PNK2</accession>
<keyword evidence="2" id="KW-1185">Reference proteome</keyword>
<name>A0ACC1PNK2_9PEZI</name>
<evidence type="ECO:0000313" key="2">
    <source>
        <dbReference type="Proteomes" id="UP001143856"/>
    </source>
</evidence>
<gene>
    <name evidence="1" type="ORF">NUW58_g877</name>
</gene>
<protein>
    <submittedName>
        <fullName evidence="1">Uncharacterized protein</fullName>
    </submittedName>
</protein>
<evidence type="ECO:0000313" key="1">
    <source>
        <dbReference type="EMBL" id="KAJ2996748.1"/>
    </source>
</evidence>
<comment type="caution">
    <text evidence="1">The sequence shown here is derived from an EMBL/GenBank/DDBJ whole genome shotgun (WGS) entry which is preliminary data.</text>
</comment>
<sequence length="116" mass="13145">MTRPNLTDFNLKPRRQFRKDWIGSHPFPTLIDLENSQHIRRARNAAGHITRLTADEERPAALLSAMFGQFFEVEEFADRAAPAGEEHLVQSPGFLRRPALKGRLIARDGLDDGIPD</sequence>
<dbReference type="Proteomes" id="UP001143856">
    <property type="component" value="Unassembled WGS sequence"/>
</dbReference>
<dbReference type="EMBL" id="JAPDGR010000084">
    <property type="protein sequence ID" value="KAJ2996748.1"/>
    <property type="molecule type" value="Genomic_DNA"/>
</dbReference>
<organism evidence="1 2">
    <name type="scientific">Xylaria curta</name>
    <dbReference type="NCBI Taxonomy" id="42375"/>
    <lineage>
        <taxon>Eukaryota</taxon>
        <taxon>Fungi</taxon>
        <taxon>Dikarya</taxon>
        <taxon>Ascomycota</taxon>
        <taxon>Pezizomycotina</taxon>
        <taxon>Sordariomycetes</taxon>
        <taxon>Xylariomycetidae</taxon>
        <taxon>Xylariales</taxon>
        <taxon>Xylariaceae</taxon>
        <taxon>Xylaria</taxon>
    </lineage>
</organism>